<sequence length="36" mass="4113">MSKQSADAGYFFHSSDLSPDIRLYLKGCKFTTARNR</sequence>
<dbReference type="AlphaFoldDB" id="A0A0V1G9K3"/>
<evidence type="ECO:0000313" key="1">
    <source>
        <dbReference type="EMBL" id="KRY94875.1"/>
    </source>
</evidence>
<keyword evidence="2" id="KW-1185">Reference proteome</keyword>
<organism evidence="1 2">
    <name type="scientific">Trichinella pseudospiralis</name>
    <name type="common">Parasitic roundworm</name>
    <dbReference type="NCBI Taxonomy" id="6337"/>
    <lineage>
        <taxon>Eukaryota</taxon>
        <taxon>Metazoa</taxon>
        <taxon>Ecdysozoa</taxon>
        <taxon>Nematoda</taxon>
        <taxon>Enoplea</taxon>
        <taxon>Dorylaimia</taxon>
        <taxon>Trichinellida</taxon>
        <taxon>Trichinellidae</taxon>
        <taxon>Trichinella</taxon>
    </lineage>
</organism>
<evidence type="ECO:0000313" key="2">
    <source>
        <dbReference type="Proteomes" id="UP000054805"/>
    </source>
</evidence>
<dbReference type="EMBL" id="JYDS01004819">
    <property type="protein sequence ID" value="KRY94875.1"/>
    <property type="molecule type" value="Genomic_DNA"/>
</dbReference>
<comment type="caution">
    <text evidence="1">The sequence shown here is derived from an EMBL/GenBank/DDBJ whole genome shotgun (WGS) entry which is preliminary data.</text>
</comment>
<name>A0A0V1G9K3_TRIPS</name>
<dbReference type="Proteomes" id="UP000054805">
    <property type="component" value="Unassembled WGS sequence"/>
</dbReference>
<protein>
    <submittedName>
        <fullName evidence="1">Uncharacterized protein</fullName>
    </submittedName>
</protein>
<reference evidence="1 2" key="1">
    <citation type="submission" date="2015-01" db="EMBL/GenBank/DDBJ databases">
        <title>Evolution of Trichinella species and genotypes.</title>
        <authorList>
            <person name="Korhonen P.K."/>
            <person name="Edoardo P."/>
            <person name="Giuseppe L.R."/>
            <person name="Gasser R.B."/>
        </authorList>
    </citation>
    <scope>NUCLEOTIDE SEQUENCE [LARGE SCALE GENOMIC DNA]</scope>
    <source>
        <strain evidence="1">ISS588</strain>
    </source>
</reference>
<accession>A0A0V1G9K3</accession>
<proteinExistence type="predicted"/>
<gene>
    <name evidence="1" type="ORF">T4B_5550</name>
</gene>